<name>A0A8J3SSJ6_9ACTN</name>
<dbReference type="SUPFAM" id="SSF53633">
    <property type="entry name" value="Carbamate kinase-like"/>
    <property type="match status" value="1"/>
</dbReference>
<evidence type="ECO:0000256" key="18">
    <source>
        <dbReference type="RuleBase" id="RU004249"/>
    </source>
</evidence>
<dbReference type="FunFam" id="3.40.1160.10:FF:000002">
    <property type="entry name" value="Aspartokinase"/>
    <property type="match status" value="1"/>
</dbReference>
<dbReference type="Pfam" id="PF22468">
    <property type="entry name" value="ACT_9"/>
    <property type="match status" value="2"/>
</dbReference>
<evidence type="ECO:0000259" key="19">
    <source>
        <dbReference type="PROSITE" id="PS51671"/>
    </source>
</evidence>
<dbReference type="EC" id="2.7.2.4" evidence="6 17"/>
<feature type="binding site" evidence="16">
    <location>
        <position position="47"/>
    </location>
    <ligand>
        <name>substrate</name>
    </ligand>
</feature>
<dbReference type="InterPro" id="IPR001048">
    <property type="entry name" value="Asp/Glu/Uridylate_kinase"/>
</dbReference>
<dbReference type="InterPro" id="IPR002912">
    <property type="entry name" value="ACT_dom"/>
</dbReference>
<evidence type="ECO:0000313" key="21">
    <source>
        <dbReference type="Proteomes" id="UP000634476"/>
    </source>
</evidence>
<protein>
    <recommendedName>
        <fullName evidence="7 17">Aspartokinase</fullName>
        <ecNumber evidence="6 17">2.7.2.4</ecNumber>
    </recommendedName>
</protein>
<dbReference type="PROSITE" id="PS51671">
    <property type="entry name" value="ACT"/>
    <property type="match status" value="2"/>
</dbReference>
<dbReference type="UniPathway" id="UPA00034">
    <property type="reaction ID" value="UER00015"/>
</dbReference>
<dbReference type="UniPathway" id="UPA00051">
    <property type="reaction ID" value="UER00462"/>
</dbReference>
<comment type="pathway">
    <text evidence="2 18">Amino-acid biosynthesis; L-lysine biosynthesis via DAP pathway; (S)-tetrahydrodipicolinate from L-aspartate: step 1/4.</text>
</comment>
<dbReference type="PIRSF" id="PIRSF000726">
    <property type="entry name" value="Asp_kin"/>
    <property type="match status" value="1"/>
</dbReference>
<evidence type="ECO:0000313" key="20">
    <source>
        <dbReference type="EMBL" id="GIH98121.1"/>
    </source>
</evidence>
<evidence type="ECO:0000256" key="12">
    <source>
        <dbReference type="ARBA" id="ARBA00022840"/>
    </source>
</evidence>
<comment type="function">
    <text evidence="1">Catalyzes the phosphorylation of the beta-carboxyl group of aspartic acid with ATP to yield 4-phospho-L-aspartate, which is involved in the branched biosynthetic pathway leading to the biosynthesis of amino acids lysine, threonine, isoleucine and methionine.</text>
</comment>
<feature type="binding site" evidence="16">
    <location>
        <position position="185"/>
    </location>
    <ligand>
        <name>ATP</name>
        <dbReference type="ChEBI" id="CHEBI:30616"/>
    </ligand>
</feature>
<comment type="similarity">
    <text evidence="5 17">Belongs to the aspartokinase family.</text>
</comment>
<dbReference type="GO" id="GO:0005829">
    <property type="term" value="C:cytosol"/>
    <property type="evidence" value="ECO:0007669"/>
    <property type="project" value="TreeGrafter"/>
</dbReference>
<dbReference type="GO" id="GO:0019877">
    <property type="term" value="P:diaminopimelate biosynthetic process"/>
    <property type="evidence" value="ECO:0007669"/>
    <property type="project" value="UniProtKB-KW"/>
</dbReference>
<evidence type="ECO:0000256" key="10">
    <source>
        <dbReference type="ARBA" id="ARBA00022741"/>
    </source>
</evidence>
<feature type="domain" description="ACT" evidence="19">
    <location>
        <begin position="269"/>
        <end position="345"/>
    </location>
</feature>
<comment type="pathway">
    <text evidence="4 18">Amino-acid biosynthesis; L-threonine biosynthesis; L-threonine from L-aspartate: step 1/5.</text>
</comment>
<dbReference type="Proteomes" id="UP000634476">
    <property type="component" value="Unassembled WGS sequence"/>
</dbReference>
<evidence type="ECO:0000256" key="5">
    <source>
        <dbReference type="ARBA" id="ARBA00010122"/>
    </source>
</evidence>
<accession>A0A8J3SSJ6</accession>
<dbReference type="GO" id="GO:0009089">
    <property type="term" value="P:lysine biosynthetic process via diaminopimelate"/>
    <property type="evidence" value="ECO:0007669"/>
    <property type="project" value="UniProtKB-UniPathway"/>
</dbReference>
<dbReference type="InterPro" id="IPR054352">
    <property type="entry name" value="ACT_Aspartokinase"/>
</dbReference>
<dbReference type="GO" id="GO:0009090">
    <property type="term" value="P:homoserine biosynthetic process"/>
    <property type="evidence" value="ECO:0007669"/>
    <property type="project" value="TreeGrafter"/>
</dbReference>
<evidence type="ECO:0000256" key="16">
    <source>
        <dbReference type="PIRSR" id="PIRSR000726-1"/>
    </source>
</evidence>
<dbReference type="NCBIfam" id="NF005155">
    <property type="entry name" value="PRK06635.1-4"/>
    <property type="match status" value="1"/>
</dbReference>
<keyword evidence="21" id="KW-1185">Reference proteome</keyword>
<dbReference type="CDD" id="cd04913">
    <property type="entry name" value="ACT_AKii-LysC-BS-like_1"/>
    <property type="match status" value="1"/>
</dbReference>
<keyword evidence="11 17" id="KW-0418">Kinase</keyword>
<evidence type="ECO:0000256" key="7">
    <source>
        <dbReference type="ARBA" id="ARBA00016273"/>
    </source>
</evidence>
<dbReference type="GO" id="GO:0009088">
    <property type="term" value="P:threonine biosynthetic process"/>
    <property type="evidence" value="ECO:0007669"/>
    <property type="project" value="UniProtKB-UniPathway"/>
</dbReference>
<dbReference type="Gene3D" id="3.30.2130.10">
    <property type="entry name" value="VC0802-like"/>
    <property type="match status" value="1"/>
</dbReference>
<evidence type="ECO:0000256" key="13">
    <source>
        <dbReference type="ARBA" id="ARBA00022915"/>
    </source>
</evidence>
<dbReference type="CDD" id="cd04923">
    <property type="entry name" value="ACT_AK-LysC-DapG-like_2"/>
    <property type="match status" value="1"/>
</dbReference>
<dbReference type="Gene3D" id="3.40.1160.10">
    <property type="entry name" value="Acetylglutamate kinase-like"/>
    <property type="match status" value="1"/>
</dbReference>
<dbReference type="FunFam" id="3.30.2130.10:FF:000002">
    <property type="entry name" value="Aspartokinase"/>
    <property type="match status" value="1"/>
</dbReference>
<dbReference type="UniPathway" id="UPA00050">
    <property type="reaction ID" value="UER00461"/>
</dbReference>
<comment type="pathway">
    <text evidence="3 18">Amino-acid biosynthesis; L-methionine biosynthesis via de novo pathway; L-homoserine from L-aspartate: step 1/3.</text>
</comment>
<evidence type="ECO:0000256" key="2">
    <source>
        <dbReference type="ARBA" id="ARBA00004766"/>
    </source>
</evidence>
<evidence type="ECO:0000256" key="15">
    <source>
        <dbReference type="ARBA" id="ARBA00047872"/>
    </source>
</evidence>
<dbReference type="EMBL" id="BOOK01000001">
    <property type="protein sequence ID" value="GIH98121.1"/>
    <property type="molecule type" value="Genomic_DNA"/>
</dbReference>
<reference evidence="20" key="1">
    <citation type="submission" date="2021-01" db="EMBL/GenBank/DDBJ databases">
        <title>Whole genome shotgun sequence of Planobispora takensis NBRC 109077.</title>
        <authorList>
            <person name="Komaki H."/>
            <person name="Tamura T."/>
        </authorList>
    </citation>
    <scope>NUCLEOTIDE SEQUENCE</scope>
    <source>
        <strain evidence="20">NBRC 109077</strain>
    </source>
</reference>
<dbReference type="PANTHER" id="PTHR21499">
    <property type="entry name" value="ASPARTATE KINASE"/>
    <property type="match status" value="1"/>
</dbReference>
<evidence type="ECO:0000256" key="14">
    <source>
        <dbReference type="ARBA" id="ARBA00023154"/>
    </source>
</evidence>
<evidence type="ECO:0000256" key="8">
    <source>
        <dbReference type="ARBA" id="ARBA00022605"/>
    </source>
</evidence>
<dbReference type="InterPro" id="IPR005260">
    <property type="entry name" value="Asp_kin_monofn"/>
</dbReference>
<evidence type="ECO:0000256" key="3">
    <source>
        <dbReference type="ARBA" id="ARBA00004986"/>
    </source>
</evidence>
<dbReference type="NCBIfam" id="TIGR00657">
    <property type="entry name" value="asp_kinases"/>
    <property type="match status" value="1"/>
</dbReference>
<dbReference type="InterPro" id="IPR018042">
    <property type="entry name" value="Aspartate_kinase_CS"/>
</dbReference>
<dbReference type="NCBIfam" id="TIGR00656">
    <property type="entry name" value="asp_kin_monofn"/>
    <property type="match status" value="1"/>
</dbReference>
<evidence type="ECO:0000256" key="17">
    <source>
        <dbReference type="RuleBase" id="RU003448"/>
    </source>
</evidence>
<keyword evidence="12 16" id="KW-0067">ATP-binding</keyword>
<dbReference type="NCBIfam" id="NF005154">
    <property type="entry name" value="PRK06635.1-2"/>
    <property type="match status" value="1"/>
</dbReference>
<gene>
    <name evidence="20" type="ORF">Pta02_01300</name>
</gene>
<proteinExistence type="inferred from homology"/>
<dbReference type="GO" id="GO:0004072">
    <property type="term" value="F:aspartate kinase activity"/>
    <property type="evidence" value="ECO:0007669"/>
    <property type="project" value="UniProtKB-EC"/>
</dbReference>
<keyword evidence="13" id="KW-0220">Diaminopimelate biosynthesis</keyword>
<keyword evidence="10 16" id="KW-0547">Nucleotide-binding</keyword>
<keyword evidence="9 17" id="KW-0808">Transferase</keyword>
<feature type="binding site" evidence="16">
    <location>
        <begin position="174"/>
        <end position="175"/>
    </location>
    <ligand>
        <name>ATP</name>
        <dbReference type="ChEBI" id="CHEBI:30616"/>
    </ligand>
</feature>
<evidence type="ECO:0000256" key="11">
    <source>
        <dbReference type="ARBA" id="ARBA00022777"/>
    </source>
</evidence>
<sequence>MALVVQKYGGSSVADASCIKRVAQRIVATKKAGNDVVVIVSAMGDTTDELLDLAQQVSPLPPGRELDMLLTAGERISMALLAMAIANLGHEARSFTGSQAGVITDSTHGKARIIDVTPGRIREALDDGQIAIVAGFQGVSQNTKDITTLGRGGSDTTAVALAAALEADVCEIYTDVDGVFTADPRIVPTARKIPKISYDEMMEMAACGAKILHLRCVEYARRFNLPIHVRSSFSTKEGTWVVSDPDSEGTEMEQPIISGVAHDRSEAKITVVGVPDKVGEAATIFKTLADAEINIDMIVQNVSAAATGRTDISFTLPTSDGPTALSALKKVQDRIGFESLQFDDQIGKVSLVGAGMRSHPGVTATFFAALADAGVNIEMISTSEIRISVIVGQDEVDAAVSAAHRAFDLDADQVEAVVYGGTGR</sequence>
<dbReference type="GO" id="GO:0005524">
    <property type="term" value="F:ATP binding"/>
    <property type="evidence" value="ECO:0007669"/>
    <property type="project" value="UniProtKB-KW"/>
</dbReference>
<comment type="caution">
    <text evidence="20">The sequence shown here is derived from an EMBL/GenBank/DDBJ whole genome shotgun (WGS) entry which is preliminary data.</text>
</comment>
<evidence type="ECO:0000256" key="9">
    <source>
        <dbReference type="ARBA" id="ARBA00022679"/>
    </source>
</evidence>
<evidence type="ECO:0000256" key="1">
    <source>
        <dbReference type="ARBA" id="ARBA00002843"/>
    </source>
</evidence>
<dbReference type="PROSITE" id="PS00324">
    <property type="entry name" value="ASPARTOKINASE"/>
    <property type="match status" value="1"/>
</dbReference>
<feature type="binding site" evidence="16">
    <location>
        <position position="74"/>
    </location>
    <ligand>
        <name>substrate</name>
    </ligand>
</feature>
<dbReference type="InterPro" id="IPR045865">
    <property type="entry name" value="ACT-like_dom_sf"/>
</dbReference>
<comment type="catalytic activity">
    <reaction evidence="15 17">
        <text>L-aspartate + ATP = 4-phospho-L-aspartate + ADP</text>
        <dbReference type="Rhea" id="RHEA:23776"/>
        <dbReference type="ChEBI" id="CHEBI:29991"/>
        <dbReference type="ChEBI" id="CHEBI:30616"/>
        <dbReference type="ChEBI" id="CHEBI:57535"/>
        <dbReference type="ChEBI" id="CHEBI:456216"/>
        <dbReference type="EC" id="2.7.2.4"/>
    </reaction>
</comment>
<evidence type="ECO:0000256" key="6">
    <source>
        <dbReference type="ARBA" id="ARBA00013059"/>
    </source>
</evidence>
<dbReference type="InterPro" id="IPR041740">
    <property type="entry name" value="AKii-LysC-BS"/>
</dbReference>
<dbReference type="NCBIfam" id="NF005153">
    <property type="entry name" value="PRK06635.1-1"/>
    <property type="match status" value="1"/>
</dbReference>
<dbReference type="AlphaFoldDB" id="A0A8J3SSJ6"/>
<organism evidence="20 21">
    <name type="scientific">Planobispora takensis</name>
    <dbReference type="NCBI Taxonomy" id="1367882"/>
    <lineage>
        <taxon>Bacteria</taxon>
        <taxon>Bacillati</taxon>
        <taxon>Actinomycetota</taxon>
        <taxon>Actinomycetes</taxon>
        <taxon>Streptosporangiales</taxon>
        <taxon>Streptosporangiaceae</taxon>
        <taxon>Planobispora</taxon>
    </lineage>
</organism>
<dbReference type="Pfam" id="PF00696">
    <property type="entry name" value="AA_kinase"/>
    <property type="match status" value="1"/>
</dbReference>
<feature type="binding site" evidence="16">
    <location>
        <begin position="7"/>
        <end position="10"/>
    </location>
    <ligand>
        <name>ATP</name>
        <dbReference type="ChEBI" id="CHEBI:30616"/>
    </ligand>
</feature>
<keyword evidence="14" id="KW-0457">Lysine biosynthesis</keyword>
<dbReference type="InterPro" id="IPR036393">
    <property type="entry name" value="AceGlu_kinase-like_sf"/>
</dbReference>
<evidence type="ECO:0000256" key="4">
    <source>
        <dbReference type="ARBA" id="ARBA00005139"/>
    </source>
</evidence>
<dbReference type="PANTHER" id="PTHR21499:SF3">
    <property type="entry name" value="ASPARTOKINASE"/>
    <property type="match status" value="1"/>
</dbReference>
<dbReference type="RefSeq" id="WP_203872624.1">
    <property type="nucleotide sequence ID" value="NZ_BOOK01000001.1"/>
</dbReference>
<dbReference type="InterPro" id="IPR001341">
    <property type="entry name" value="Asp_kinase"/>
</dbReference>
<dbReference type="CDD" id="cd04261">
    <property type="entry name" value="AAK_AKii-LysC-BS"/>
    <property type="match status" value="1"/>
</dbReference>
<dbReference type="SUPFAM" id="SSF55021">
    <property type="entry name" value="ACT-like"/>
    <property type="match status" value="2"/>
</dbReference>
<feature type="domain" description="ACT" evidence="19">
    <location>
        <begin position="351"/>
        <end position="424"/>
    </location>
</feature>
<keyword evidence="8 18" id="KW-0028">Amino-acid biosynthesis</keyword>